<evidence type="ECO:0000256" key="2">
    <source>
        <dbReference type="ARBA" id="ARBA00022771"/>
    </source>
</evidence>
<keyword evidence="3" id="KW-0862">Zinc</keyword>
<dbReference type="InterPro" id="IPR006564">
    <property type="entry name" value="Znf_PMZ"/>
</dbReference>
<dbReference type="PANTHER" id="PTHR31973">
    <property type="entry name" value="POLYPROTEIN, PUTATIVE-RELATED"/>
    <property type="match status" value="1"/>
</dbReference>
<keyword evidence="1" id="KW-0479">Metal-binding</keyword>
<keyword evidence="2 4" id="KW-0863">Zinc-finger</keyword>
<dbReference type="PANTHER" id="PTHR31973:SF197">
    <property type="entry name" value="SWIM-TYPE DOMAIN-CONTAINING PROTEIN"/>
    <property type="match status" value="1"/>
</dbReference>
<evidence type="ECO:0000256" key="1">
    <source>
        <dbReference type="ARBA" id="ARBA00022723"/>
    </source>
</evidence>
<proteinExistence type="predicted"/>
<accession>A0AAF0UD35</accession>
<feature type="region of interest" description="Disordered" evidence="5">
    <location>
        <begin position="156"/>
        <end position="206"/>
    </location>
</feature>
<feature type="domain" description="SWIM-type" evidence="6">
    <location>
        <begin position="35"/>
        <end position="67"/>
    </location>
</feature>
<feature type="compositionally biased region" description="Low complexity" evidence="5">
    <location>
        <begin position="258"/>
        <end position="269"/>
    </location>
</feature>
<dbReference type="EMBL" id="CP133619">
    <property type="protein sequence ID" value="WMV43446.1"/>
    <property type="molecule type" value="Genomic_DNA"/>
</dbReference>
<feature type="compositionally biased region" description="Polar residues" evidence="5">
    <location>
        <begin position="166"/>
        <end position="178"/>
    </location>
</feature>
<dbReference type="PROSITE" id="PS50966">
    <property type="entry name" value="ZF_SWIM"/>
    <property type="match status" value="1"/>
</dbReference>
<dbReference type="Pfam" id="PF04434">
    <property type="entry name" value="SWIM"/>
    <property type="match status" value="1"/>
</dbReference>
<gene>
    <name evidence="7" type="ORF">MTR67_036831</name>
</gene>
<dbReference type="SMART" id="SM00575">
    <property type="entry name" value="ZnF_PMZ"/>
    <property type="match status" value="1"/>
</dbReference>
<keyword evidence="8" id="KW-1185">Reference proteome</keyword>
<evidence type="ECO:0000256" key="5">
    <source>
        <dbReference type="SAM" id="MobiDB-lite"/>
    </source>
</evidence>
<evidence type="ECO:0000259" key="6">
    <source>
        <dbReference type="PROSITE" id="PS50966"/>
    </source>
</evidence>
<organism evidence="7 8">
    <name type="scientific">Solanum verrucosum</name>
    <dbReference type="NCBI Taxonomy" id="315347"/>
    <lineage>
        <taxon>Eukaryota</taxon>
        <taxon>Viridiplantae</taxon>
        <taxon>Streptophyta</taxon>
        <taxon>Embryophyta</taxon>
        <taxon>Tracheophyta</taxon>
        <taxon>Spermatophyta</taxon>
        <taxon>Magnoliopsida</taxon>
        <taxon>eudicotyledons</taxon>
        <taxon>Gunneridae</taxon>
        <taxon>Pentapetalae</taxon>
        <taxon>asterids</taxon>
        <taxon>lamiids</taxon>
        <taxon>Solanales</taxon>
        <taxon>Solanaceae</taxon>
        <taxon>Solanoideae</taxon>
        <taxon>Solaneae</taxon>
        <taxon>Solanum</taxon>
    </lineage>
</organism>
<evidence type="ECO:0000313" key="8">
    <source>
        <dbReference type="Proteomes" id="UP001234989"/>
    </source>
</evidence>
<evidence type="ECO:0000313" key="7">
    <source>
        <dbReference type="EMBL" id="WMV43446.1"/>
    </source>
</evidence>
<sequence length="275" mass="30675">MALKVLEENINKSMDCTIEFNGAAEFEVKKRLCQHKVDIAWRTCSCRLWQLRGIPCAYVVSALYFKKFSLYDYIDSCYSKETYLRIYANVIEPLTNMVIWPVSTNPTIVPPEITNMPSRPPKARRKEAGETKKSGKLPRTGLAMTCNICHVRGHNKRGCPQREGVESSTRQSAPSPTASVRAEPTGSGRGKGKPKPGMSSSKIYSTEQAKVTRLSYVTGDIGYTPSNTTKLKWNGKAAISTSKLHELREKQRKNTVGSSSSQNDTSSQSKMPWKL</sequence>
<dbReference type="AlphaFoldDB" id="A0AAF0UD35"/>
<protein>
    <recommendedName>
        <fullName evidence="6">SWIM-type domain-containing protein</fullName>
    </recommendedName>
</protein>
<name>A0AAF0UD35_SOLVR</name>
<dbReference type="InterPro" id="IPR007527">
    <property type="entry name" value="Znf_SWIM"/>
</dbReference>
<feature type="region of interest" description="Disordered" evidence="5">
    <location>
        <begin position="241"/>
        <end position="275"/>
    </location>
</feature>
<evidence type="ECO:0000256" key="4">
    <source>
        <dbReference type="PROSITE-ProRule" id="PRU00325"/>
    </source>
</evidence>
<dbReference type="Proteomes" id="UP001234989">
    <property type="component" value="Chromosome 8"/>
</dbReference>
<reference evidence="7" key="1">
    <citation type="submission" date="2023-08" db="EMBL/GenBank/DDBJ databases">
        <title>A de novo genome assembly of Solanum verrucosum Schlechtendal, a Mexican diploid species geographically isolated from the other diploid A-genome species in potato relatives.</title>
        <authorList>
            <person name="Hosaka K."/>
        </authorList>
    </citation>
    <scope>NUCLEOTIDE SEQUENCE</scope>
    <source>
        <tissue evidence="7">Young leaves</tissue>
    </source>
</reference>
<dbReference type="GO" id="GO:0008270">
    <property type="term" value="F:zinc ion binding"/>
    <property type="evidence" value="ECO:0007669"/>
    <property type="project" value="UniProtKB-KW"/>
</dbReference>
<evidence type="ECO:0000256" key="3">
    <source>
        <dbReference type="ARBA" id="ARBA00022833"/>
    </source>
</evidence>
<feature type="region of interest" description="Disordered" evidence="5">
    <location>
        <begin position="111"/>
        <end position="138"/>
    </location>
</feature>